<sequence>MNTFYLRPGHNDQFNPEMSLGPAHCDSIRAGWVAAHSGQLKICFDDDPKQISSPECRDPTKRPIK</sequence>
<proteinExistence type="predicted"/>
<evidence type="ECO:0000313" key="2">
    <source>
        <dbReference type="Proteomes" id="UP000054516"/>
    </source>
</evidence>
<dbReference type="Proteomes" id="UP000054516">
    <property type="component" value="Unassembled WGS sequence"/>
</dbReference>
<reference evidence="1" key="1">
    <citation type="submission" date="2016-03" db="EMBL/GenBank/DDBJ databases">
        <title>Draft genome sequence of Rosellinia necatrix.</title>
        <authorList>
            <person name="Kanematsu S."/>
        </authorList>
    </citation>
    <scope>NUCLEOTIDE SEQUENCE [LARGE SCALE GENOMIC DNA]</scope>
    <source>
        <strain evidence="1">W97</strain>
    </source>
</reference>
<dbReference type="EMBL" id="DF977456">
    <property type="protein sequence ID" value="GAW25693.1"/>
    <property type="molecule type" value="Genomic_DNA"/>
</dbReference>
<dbReference type="AlphaFoldDB" id="A0A1S8A6L2"/>
<accession>A0A1S8A6L2</accession>
<name>A0A1S8A6L2_ROSNE</name>
<keyword evidence="2" id="KW-1185">Reference proteome</keyword>
<evidence type="ECO:0000313" key="1">
    <source>
        <dbReference type="EMBL" id="GAW25693.1"/>
    </source>
</evidence>
<gene>
    <name evidence="1" type="ORF">SAMD00023353_1101060</name>
</gene>
<organism evidence="1">
    <name type="scientific">Rosellinia necatrix</name>
    <name type="common">White root-rot fungus</name>
    <dbReference type="NCBI Taxonomy" id="77044"/>
    <lineage>
        <taxon>Eukaryota</taxon>
        <taxon>Fungi</taxon>
        <taxon>Dikarya</taxon>
        <taxon>Ascomycota</taxon>
        <taxon>Pezizomycotina</taxon>
        <taxon>Sordariomycetes</taxon>
        <taxon>Xylariomycetidae</taxon>
        <taxon>Xylariales</taxon>
        <taxon>Xylariaceae</taxon>
        <taxon>Rosellinia</taxon>
    </lineage>
</organism>
<protein>
    <submittedName>
        <fullName evidence="1">Uncharacterized protein</fullName>
    </submittedName>
</protein>